<dbReference type="PANTHER" id="PTHR38442:SF1">
    <property type="entry name" value="INNER MEMBRANE PROTEIN"/>
    <property type="match status" value="1"/>
</dbReference>
<evidence type="ECO:0000313" key="3">
    <source>
        <dbReference type="Proteomes" id="UP000185192"/>
    </source>
</evidence>
<dbReference type="Pfam" id="PF04286">
    <property type="entry name" value="DUF445"/>
    <property type="match status" value="1"/>
</dbReference>
<reference evidence="3" key="1">
    <citation type="submission" date="2016-11" db="EMBL/GenBank/DDBJ databases">
        <authorList>
            <person name="Varghese N."/>
            <person name="Submissions S."/>
        </authorList>
    </citation>
    <scope>NUCLEOTIDE SEQUENCE [LARGE SCALE GENOMIC DNA]</scope>
    <source>
        <strain evidence="3">DSM 22363</strain>
    </source>
</reference>
<sequence length="430" mass="46897">MKPLSSTLAPGNGGAAGQTGLETNNAGRDMKIIATGLLVLMAIVYFTSKSYEEVHPALGFVRAFAEAAMVGGLADWFAVTALFRHPMGIPIPHTAIIPRNKDRIGNTLANFLKSNFLITRIVAQRMHGVDLAGGVGRFLKSPSGGEGRLKMGASRLIGDIIASLDQDRLGSMFKGAVKSQARDLDLATPLGQILEVVMKENRHGPLIDSTIKWAYRTLDANEYVIRAIVFDRANTVMRWTGLDDRLANEVVDGLYKLLADMASDPEHPVRTKSEEALAQLAVELKTDPALRERIEQWKLEMIENPAIADWIDGIWENGRNALLKASRDPDAAMAGHFGDALMQLGSSLQKDPILNRQLNRFARRAVAGVVASYGDNIVKLVSETIHGWDAQTITDRVENAVGRDLQYIRVNGTLVGGLVGVSLHTLGYWI</sequence>
<protein>
    <submittedName>
        <fullName evidence="2">Uncharacterized membrane-anchored protein YjiN, DUF445 family</fullName>
    </submittedName>
</protein>
<accession>A0A1N6CMS8</accession>
<dbReference type="GO" id="GO:0005886">
    <property type="term" value="C:plasma membrane"/>
    <property type="evidence" value="ECO:0007669"/>
    <property type="project" value="TreeGrafter"/>
</dbReference>
<keyword evidence="3" id="KW-1185">Reference proteome</keyword>
<dbReference type="InterPro" id="IPR007383">
    <property type="entry name" value="DUF445"/>
</dbReference>
<proteinExistence type="predicted"/>
<dbReference type="EMBL" id="FSQW01000001">
    <property type="protein sequence ID" value="SIN59870.1"/>
    <property type="molecule type" value="Genomic_DNA"/>
</dbReference>
<gene>
    <name evidence="2" type="ORF">SAMN02745824_0407</name>
</gene>
<evidence type="ECO:0000256" key="1">
    <source>
        <dbReference type="SAM" id="MobiDB-lite"/>
    </source>
</evidence>
<name>A0A1N6CMS8_9SPHN</name>
<dbReference type="Proteomes" id="UP000185192">
    <property type="component" value="Unassembled WGS sequence"/>
</dbReference>
<organism evidence="2 3">
    <name type="scientific">Parasphingorhabdus marina DSM 22363</name>
    <dbReference type="NCBI Taxonomy" id="1123272"/>
    <lineage>
        <taxon>Bacteria</taxon>
        <taxon>Pseudomonadati</taxon>
        <taxon>Pseudomonadota</taxon>
        <taxon>Alphaproteobacteria</taxon>
        <taxon>Sphingomonadales</taxon>
        <taxon>Sphingomonadaceae</taxon>
        <taxon>Parasphingorhabdus</taxon>
    </lineage>
</organism>
<dbReference type="AlphaFoldDB" id="A0A1N6CMS8"/>
<evidence type="ECO:0000313" key="2">
    <source>
        <dbReference type="EMBL" id="SIN59870.1"/>
    </source>
</evidence>
<feature type="region of interest" description="Disordered" evidence="1">
    <location>
        <begin position="1"/>
        <end position="21"/>
    </location>
</feature>
<dbReference type="PANTHER" id="PTHR38442">
    <property type="entry name" value="INNER MEMBRANE PROTEIN-RELATED"/>
    <property type="match status" value="1"/>
</dbReference>
<dbReference type="STRING" id="1123272.SAMN02745824_0407"/>